<name>A0A3Q7GHR1_SOLLC</name>
<dbReference type="STRING" id="4081.A0A3Q7GHR1"/>
<proteinExistence type="predicted"/>
<reference evidence="1" key="1">
    <citation type="journal article" date="2012" name="Nature">
        <title>The tomato genome sequence provides insights into fleshy fruit evolution.</title>
        <authorList>
            <consortium name="Tomato Genome Consortium"/>
        </authorList>
    </citation>
    <scope>NUCLEOTIDE SEQUENCE [LARGE SCALE GENOMIC DNA]</scope>
    <source>
        <strain evidence="1">cv. Heinz 1706</strain>
    </source>
</reference>
<keyword evidence="2" id="KW-1185">Reference proteome</keyword>
<organism evidence="1">
    <name type="scientific">Solanum lycopersicum</name>
    <name type="common">Tomato</name>
    <name type="synonym">Lycopersicon esculentum</name>
    <dbReference type="NCBI Taxonomy" id="4081"/>
    <lineage>
        <taxon>Eukaryota</taxon>
        <taxon>Viridiplantae</taxon>
        <taxon>Streptophyta</taxon>
        <taxon>Embryophyta</taxon>
        <taxon>Tracheophyta</taxon>
        <taxon>Spermatophyta</taxon>
        <taxon>Magnoliopsida</taxon>
        <taxon>eudicotyledons</taxon>
        <taxon>Gunneridae</taxon>
        <taxon>Pentapetalae</taxon>
        <taxon>asterids</taxon>
        <taxon>lamiids</taxon>
        <taxon>Solanales</taxon>
        <taxon>Solanaceae</taxon>
        <taxon>Solanoideae</taxon>
        <taxon>Solaneae</taxon>
        <taxon>Solanum</taxon>
        <taxon>Solanum subgen. Lycopersicon</taxon>
    </lineage>
</organism>
<dbReference type="AlphaFoldDB" id="A0A3Q7GHR1"/>
<dbReference type="Gramene" id="Solyc03g116847.1.1">
    <property type="protein sequence ID" value="Solyc03g116847.1.1"/>
    <property type="gene ID" value="Solyc03g116847.1"/>
</dbReference>
<evidence type="ECO:0000313" key="2">
    <source>
        <dbReference type="Proteomes" id="UP000004994"/>
    </source>
</evidence>
<reference evidence="1" key="2">
    <citation type="submission" date="2019-01" db="UniProtKB">
        <authorList>
            <consortium name="EnsemblPlants"/>
        </authorList>
    </citation>
    <scope>IDENTIFICATION</scope>
    <source>
        <strain evidence="1">cv. Heinz 1706</strain>
    </source>
</reference>
<protein>
    <submittedName>
        <fullName evidence="1">Uncharacterized protein</fullName>
    </submittedName>
</protein>
<evidence type="ECO:0000313" key="1">
    <source>
        <dbReference type="EnsemblPlants" id="Solyc03g116847.1.1"/>
    </source>
</evidence>
<dbReference type="InParanoid" id="A0A3Q7GHR1"/>
<dbReference type="Proteomes" id="UP000004994">
    <property type="component" value="Chromosome 3"/>
</dbReference>
<dbReference type="EnsemblPlants" id="Solyc03g116847.1.1">
    <property type="protein sequence ID" value="Solyc03g116847.1.1"/>
    <property type="gene ID" value="Solyc03g116847.1"/>
</dbReference>
<sequence length="93" mass="10511">MPCTQIESVIPPLYLSLQKQTSASHCVMAVYRQPCHCGKLIPLHWHHPSPGETHIYNGSFSCIAESAIRFTLGEDTNLVRRRFDLEASSAWRS</sequence>
<accession>A0A3Q7GHR1</accession>